<dbReference type="RefSeq" id="WP_377030126.1">
    <property type="nucleotide sequence ID" value="NZ_JBHOMY010000039.1"/>
</dbReference>
<evidence type="ECO:0000313" key="2">
    <source>
        <dbReference type="Proteomes" id="UP001593940"/>
    </source>
</evidence>
<organism evidence="1 2">
    <name type="scientific">Microvirga arabica</name>
    <dbReference type="NCBI Taxonomy" id="1128671"/>
    <lineage>
        <taxon>Bacteria</taxon>
        <taxon>Pseudomonadati</taxon>
        <taxon>Pseudomonadota</taxon>
        <taxon>Alphaproteobacteria</taxon>
        <taxon>Hyphomicrobiales</taxon>
        <taxon>Methylobacteriaceae</taxon>
        <taxon>Microvirga</taxon>
    </lineage>
</organism>
<dbReference type="Gene3D" id="3.40.50.10070">
    <property type="entry name" value="TolB, N-terminal domain"/>
    <property type="match status" value="1"/>
</dbReference>
<keyword evidence="2" id="KW-1185">Reference proteome</keyword>
<evidence type="ECO:0000313" key="1">
    <source>
        <dbReference type="EMBL" id="MFC1458022.1"/>
    </source>
</evidence>
<dbReference type="SUPFAM" id="SSF48452">
    <property type="entry name" value="TPR-like"/>
    <property type="match status" value="1"/>
</dbReference>
<dbReference type="EMBL" id="JBHOMY010000039">
    <property type="protein sequence ID" value="MFC1458022.1"/>
    <property type="molecule type" value="Genomic_DNA"/>
</dbReference>
<dbReference type="Gene3D" id="1.25.40.10">
    <property type="entry name" value="Tetratricopeptide repeat domain"/>
    <property type="match status" value="1"/>
</dbReference>
<accession>A0ABV6Y9T1</accession>
<dbReference type="Proteomes" id="UP001593940">
    <property type="component" value="Unassembled WGS sequence"/>
</dbReference>
<proteinExistence type="predicted"/>
<dbReference type="PANTHER" id="PTHR12558:SF33">
    <property type="entry name" value="BLL7664 PROTEIN"/>
    <property type="match status" value="1"/>
</dbReference>
<dbReference type="Pfam" id="PF13432">
    <property type="entry name" value="TPR_16"/>
    <property type="match status" value="1"/>
</dbReference>
<reference evidence="1 2" key="1">
    <citation type="submission" date="2024-09" db="EMBL/GenBank/DDBJ databases">
        <title>Nodulacao em especies de Leguminosae Basais da Amazonia e Caracterizacao dos Rizobios e Bacterias Associadas aos Nodulos.</title>
        <authorList>
            <person name="Jambeiro I.C.A."/>
            <person name="Lopes I.S."/>
            <person name="Aguiar E.R.G.R."/>
            <person name="Santos A.F.J."/>
            <person name="Dos Santos J.M.F."/>
            <person name="Gross E."/>
        </authorList>
    </citation>
    <scope>NUCLEOTIDE SEQUENCE [LARGE SCALE GENOMIC DNA]</scope>
    <source>
        <strain evidence="1 2">BRUESC1165</strain>
    </source>
</reference>
<dbReference type="InterPro" id="IPR011990">
    <property type="entry name" value="TPR-like_helical_dom_sf"/>
</dbReference>
<gene>
    <name evidence="1" type="ORF">ACETIH_15160</name>
</gene>
<protein>
    <submittedName>
        <fullName evidence="1">Tetratricopeptide repeat protein</fullName>
    </submittedName>
</protein>
<sequence length="486" mass="54060">MLDDRKQIAAVIRDYIARERMSREQFAFKTKLGKSTVDKLLTGHFSDKTLSIVESQTQLSLRPLGSGSIRLPDDAGRHPARAADLKPLDKPSIAVLPFLHMGTDPGQDFLADGITEDIITALARLRWLFVIARNSTFVYKGKAVDVRQVAHDLGIRYVLEGSVRTAGSRIRVTGQLIDAATGKHIWAEKYDREMQDIFAVQDDIAERVVAAVEPHLYAEEGFRASTQQPDSIDAWGLVVRAMTLLNAVERMRNEEAQLLLRRAIGLEPRYARAHALLSWAIWWASMCLWTTDVEAGYKQAAIHAQDALNFDPGEPWARMVSGLCLSTAGQHQRALAELGNALTLNPSFALGHTALGWALLRAGRFEEAIVETRWALRMSPLDSFSGFYTTTHGLALLAARRFEEALPFLRASVSGFTDYTGPFNTLISCCGHLGLIEEAREWIAIRNRMGGAPLSLSLVRRYMHRFAHCDIFVEGLRKAGIPEEAP</sequence>
<comment type="caution">
    <text evidence="1">The sequence shown here is derived from an EMBL/GenBank/DDBJ whole genome shotgun (WGS) entry which is preliminary data.</text>
</comment>
<name>A0ABV6Y9T1_9HYPH</name>
<dbReference type="PANTHER" id="PTHR12558">
    <property type="entry name" value="CELL DIVISION CYCLE 16,23,27"/>
    <property type="match status" value="1"/>
</dbReference>